<sequence>MALSLMLPGDARTIDPGLGGFRPKYCPTCLCAAPPPPGSCCKCRGGSAISTVAPATKGSP</sequence>
<evidence type="ECO:0000313" key="1">
    <source>
        <dbReference type="EMBL" id="EEF27529.1"/>
    </source>
</evidence>
<proteinExistence type="predicted"/>
<dbReference type="InParanoid" id="B9T9D5"/>
<protein>
    <submittedName>
        <fullName evidence="1">Uncharacterized protein</fullName>
    </submittedName>
</protein>
<name>B9T9D5_RICCO</name>
<accession>B9T9D5</accession>
<gene>
    <name evidence="1" type="ORF">RCOM_0451090</name>
</gene>
<dbReference type="AlphaFoldDB" id="B9T9D5"/>
<keyword evidence="2" id="KW-1185">Reference proteome</keyword>
<reference evidence="2" key="1">
    <citation type="journal article" date="2010" name="Nat. Biotechnol.">
        <title>Draft genome sequence of the oilseed species Ricinus communis.</title>
        <authorList>
            <person name="Chan A.P."/>
            <person name="Crabtree J."/>
            <person name="Zhao Q."/>
            <person name="Lorenzi H."/>
            <person name="Orvis J."/>
            <person name="Puiu D."/>
            <person name="Melake-Berhan A."/>
            <person name="Jones K.M."/>
            <person name="Redman J."/>
            <person name="Chen G."/>
            <person name="Cahoon E.B."/>
            <person name="Gedil M."/>
            <person name="Stanke M."/>
            <person name="Haas B.J."/>
            <person name="Wortman J.R."/>
            <person name="Fraser-Liggett C.M."/>
            <person name="Ravel J."/>
            <person name="Rabinowicz P.D."/>
        </authorList>
    </citation>
    <scope>NUCLEOTIDE SEQUENCE [LARGE SCALE GENOMIC DNA]</scope>
    <source>
        <strain evidence="2">cv. Hale</strain>
    </source>
</reference>
<dbReference type="EMBL" id="EQ975346">
    <property type="protein sequence ID" value="EEF27529.1"/>
    <property type="molecule type" value="Genomic_DNA"/>
</dbReference>
<dbReference type="Proteomes" id="UP000008311">
    <property type="component" value="Unassembled WGS sequence"/>
</dbReference>
<evidence type="ECO:0000313" key="2">
    <source>
        <dbReference type="Proteomes" id="UP000008311"/>
    </source>
</evidence>
<organism evidence="1 2">
    <name type="scientific">Ricinus communis</name>
    <name type="common">Castor bean</name>
    <dbReference type="NCBI Taxonomy" id="3988"/>
    <lineage>
        <taxon>Eukaryota</taxon>
        <taxon>Viridiplantae</taxon>
        <taxon>Streptophyta</taxon>
        <taxon>Embryophyta</taxon>
        <taxon>Tracheophyta</taxon>
        <taxon>Spermatophyta</taxon>
        <taxon>Magnoliopsida</taxon>
        <taxon>eudicotyledons</taxon>
        <taxon>Gunneridae</taxon>
        <taxon>Pentapetalae</taxon>
        <taxon>rosids</taxon>
        <taxon>fabids</taxon>
        <taxon>Malpighiales</taxon>
        <taxon>Euphorbiaceae</taxon>
        <taxon>Acalyphoideae</taxon>
        <taxon>Acalypheae</taxon>
        <taxon>Ricinus</taxon>
    </lineage>
</organism>